<dbReference type="InterPro" id="IPR011009">
    <property type="entry name" value="Kinase-like_dom_sf"/>
</dbReference>
<evidence type="ECO:0000313" key="2">
    <source>
        <dbReference type="EMBL" id="KAK4219954.1"/>
    </source>
</evidence>
<dbReference type="Gene3D" id="1.20.120.1020">
    <property type="entry name" value="Prion-inhibition and propagation, HeLo domain"/>
    <property type="match status" value="1"/>
</dbReference>
<keyword evidence="3" id="KW-1185">Reference proteome</keyword>
<dbReference type="InterPro" id="IPR038305">
    <property type="entry name" value="HeLo_sf"/>
</dbReference>
<feature type="domain" description="Prion-inhibition and propagation HeLo" evidence="1">
    <location>
        <begin position="5"/>
        <end position="234"/>
    </location>
</feature>
<proteinExistence type="predicted"/>
<sequence length="684" mass="77404">MEAAGLGAGVVSLAFDVFDNTIRLFKFISALVDMPKDCEKYRLQLIMEYNRVLAWGKAAGLVDIPEGQNLASTLGTNSMELVSIVARIQWLLAEFRDINGRHGNEFRPDKGDLSPSEKQLNVTDIDVLRQISSLAVSYESKTKERRFRRGLNHIRGFVDKASQSTKEIITHPSRVRWVMVDQDAFETLLKDLHILTERLHELMRHYRQSKIDDITARTYREMIITRNGVQDLRDMLDAVTGLVATSTTTNKGTSTSSNSKALQDLVRLKKISQRSEMILSQLFAAKSTHDFDLKRTLSDLDIKVQRYTPDLWNDRFWLNKDGDVAGTHCRRPRGVLSTPEGDIQVWIEYKTLDRFTPGSLKDKESALRTVALAEMLHIPKPASLHVPECVGYFDGREIGKADRYGWIFRMDEGSDSRTEIRSLYEMLGDQHLKPTLSQRLSMAYKLCSTVLNLHAANWLHKGIFSDNVTFHCPSPGYAKYDPTSLCLSGFEFSRPEGTDTTLRESDLAWDLYRWPGIQRQPPLERNSRKTYDLYSLGLVLLEIAHWEPLWKILGLSPGATGGDHVEQGGGVLPRHPPPIVPYIPLSQSKQVRTWLLGLHHKIDKYTGAVTTSAADTAPCELEGKPNPVQELRNIMGDRYCQVVTRCLYAHGEKGFGVDEDKGEGIKLQEAFTRYVVEELEGIVV</sequence>
<dbReference type="EMBL" id="MU858046">
    <property type="protein sequence ID" value="KAK4219954.1"/>
    <property type="molecule type" value="Genomic_DNA"/>
</dbReference>
<accession>A0AAN7BDN2</accession>
<dbReference type="Gene3D" id="1.10.510.10">
    <property type="entry name" value="Transferase(Phosphotransferase) domain 1"/>
    <property type="match status" value="1"/>
</dbReference>
<keyword evidence="2" id="KW-0034">Amyloid</keyword>
<evidence type="ECO:0000259" key="1">
    <source>
        <dbReference type="Pfam" id="PF14479"/>
    </source>
</evidence>
<dbReference type="AlphaFoldDB" id="A0AAN7BDN2"/>
<protein>
    <submittedName>
        <fullName evidence="2">Prion-inhibition and propagation-domain-containing protein</fullName>
    </submittedName>
</protein>
<reference evidence="2" key="1">
    <citation type="journal article" date="2023" name="Mol. Phylogenet. Evol.">
        <title>Genome-scale phylogeny and comparative genomics of the fungal order Sordariales.</title>
        <authorList>
            <person name="Hensen N."/>
            <person name="Bonometti L."/>
            <person name="Westerberg I."/>
            <person name="Brannstrom I.O."/>
            <person name="Guillou S."/>
            <person name="Cros-Aarteil S."/>
            <person name="Calhoun S."/>
            <person name="Haridas S."/>
            <person name="Kuo A."/>
            <person name="Mondo S."/>
            <person name="Pangilinan J."/>
            <person name="Riley R."/>
            <person name="LaButti K."/>
            <person name="Andreopoulos B."/>
            <person name="Lipzen A."/>
            <person name="Chen C."/>
            <person name="Yan M."/>
            <person name="Daum C."/>
            <person name="Ng V."/>
            <person name="Clum A."/>
            <person name="Steindorff A."/>
            <person name="Ohm R.A."/>
            <person name="Martin F."/>
            <person name="Silar P."/>
            <person name="Natvig D.O."/>
            <person name="Lalanne C."/>
            <person name="Gautier V."/>
            <person name="Ament-Velasquez S.L."/>
            <person name="Kruys A."/>
            <person name="Hutchinson M.I."/>
            <person name="Powell A.J."/>
            <person name="Barry K."/>
            <person name="Miller A.N."/>
            <person name="Grigoriev I.V."/>
            <person name="Debuchy R."/>
            <person name="Gladieux P."/>
            <person name="Hiltunen Thoren M."/>
            <person name="Johannesson H."/>
        </authorList>
    </citation>
    <scope>NUCLEOTIDE SEQUENCE</scope>
    <source>
        <strain evidence="2">PSN293</strain>
    </source>
</reference>
<dbReference type="SUPFAM" id="SSF56112">
    <property type="entry name" value="Protein kinase-like (PK-like)"/>
    <property type="match status" value="1"/>
</dbReference>
<dbReference type="InterPro" id="IPR029498">
    <property type="entry name" value="HeLo_dom"/>
</dbReference>
<dbReference type="Pfam" id="PF14479">
    <property type="entry name" value="HeLo"/>
    <property type="match status" value="1"/>
</dbReference>
<dbReference type="PANTHER" id="PTHR37542">
    <property type="entry name" value="HELO DOMAIN-CONTAINING PROTEIN-RELATED"/>
    <property type="match status" value="1"/>
</dbReference>
<dbReference type="Proteomes" id="UP001301769">
    <property type="component" value="Unassembled WGS sequence"/>
</dbReference>
<name>A0AAN7BDN2_9PEZI</name>
<evidence type="ECO:0000313" key="3">
    <source>
        <dbReference type="Proteomes" id="UP001301769"/>
    </source>
</evidence>
<comment type="caution">
    <text evidence="2">The sequence shown here is derived from an EMBL/GenBank/DDBJ whole genome shotgun (WGS) entry which is preliminary data.</text>
</comment>
<organism evidence="2 3">
    <name type="scientific">Rhypophila decipiens</name>
    <dbReference type="NCBI Taxonomy" id="261697"/>
    <lineage>
        <taxon>Eukaryota</taxon>
        <taxon>Fungi</taxon>
        <taxon>Dikarya</taxon>
        <taxon>Ascomycota</taxon>
        <taxon>Pezizomycotina</taxon>
        <taxon>Sordariomycetes</taxon>
        <taxon>Sordariomycetidae</taxon>
        <taxon>Sordariales</taxon>
        <taxon>Naviculisporaceae</taxon>
        <taxon>Rhypophila</taxon>
    </lineage>
</organism>
<dbReference type="PANTHER" id="PTHR37542:SF1">
    <property type="entry name" value="PRION-INHIBITION AND PROPAGATION HELO DOMAIN-CONTAINING PROTEIN"/>
    <property type="match status" value="1"/>
</dbReference>
<reference evidence="2" key="2">
    <citation type="submission" date="2023-05" db="EMBL/GenBank/DDBJ databases">
        <authorList>
            <consortium name="Lawrence Berkeley National Laboratory"/>
            <person name="Steindorff A."/>
            <person name="Hensen N."/>
            <person name="Bonometti L."/>
            <person name="Westerberg I."/>
            <person name="Brannstrom I.O."/>
            <person name="Guillou S."/>
            <person name="Cros-Aarteil S."/>
            <person name="Calhoun S."/>
            <person name="Haridas S."/>
            <person name="Kuo A."/>
            <person name="Mondo S."/>
            <person name="Pangilinan J."/>
            <person name="Riley R."/>
            <person name="Labutti K."/>
            <person name="Andreopoulos B."/>
            <person name="Lipzen A."/>
            <person name="Chen C."/>
            <person name="Yanf M."/>
            <person name="Daum C."/>
            <person name="Ng V."/>
            <person name="Clum A."/>
            <person name="Ohm R."/>
            <person name="Martin F."/>
            <person name="Silar P."/>
            <person name="Natvig D."/>
            <person name="Lalanne C."/>
            <person name="Gautier V."/>
            <person name="Ament-Velasquez S.L."/>
            <person name="Kruys A."/>
            <person name="Hutchinson M.I."/>
            <person name="Powell A.J."/>
            <person name="Barry K."/>
            <person name="Miller A.N."/>
            <person name="Grigoriev I.V."/>
            <person name="Debuchy R."/>
            <person name="Gladieux P."/>
            <person name="Thoren M.H."/>
            <person name="Johannesson H."/>
        </authorList>
    </citation>
    <scope>NUCLEOTIDE SEQUENCE</scope>
    <source>
        <strain evidence="2">PSN293</strain>
    </source>
</reference>
<keyword evidence="2" id="KW-0640">Prion</keyword>
<gene>
    <name evidence="2" type="ORF">QBC37DRAFT_302833</name>
</gene>